<keyword evidence="6" id="KW-1185">Reference proteome</keyword>
<evidence type="ECO:0000256" key="1">
    <source>
        <dbReference type="RuleBase" id="RU369079"/>
    </source>
</evidence>
<keyword evidence="1" id="KW-0813">Transport</keyword>
<feature type="region of interest" description="Disordered" evidence="2">
    <location>
        <begin position="751"/>
        <end position="776"/>
    </location>
</feature>
<dbReference type="STRING" id="1294273.roselon_02611"/>
<gene>
    <name evidence="5" type="ORF">roselon_02611</name>
</gene>
<dbReference type="Proteomes" id="UP000019593">
    <property type="component" value="Chromosome"/>
</dbReference>
<feature type="transmembrane region" description="Helical" evidence="3">
    <location>
        <begin position="707"/>
        <end position="740"/>
    </location>
</feature>
<feature type="transmembrane region" description="Helical" evidence="3">
    <location>
        <begin position="556"/>
        <end position="579"/>
    </location>
</feature>
<dbReference type="GO" id="GO:0022857">
    <property type="term" value="F:transmembrane transporter activity"/>
    <property type="evidence" value="ECO:0007669"/>
    <property type="project" value="UniProtKB-UniRule"/>
</dbReference>
<evidence type="ECO:0000256" key="2">
    <source>
        <dbReference type="SAM" id="MobiDB-lite"/>
    </source>
</evidence>
<comment type="function">
    <text evidence="1">Part of the tripartite ATP-independent periplasmic (TRAP) transport system.</text>
</comment>
<keyword evidence="1" id="KW-1003">Cell membrane</keyword>
<dbReference type="PANTHER" id="PTHR43849">
    <property type="entry name" value="BLL3936 PROTEIN"/>
    <property type="match status" value="1"/>
</dbReference>
<feature type="compositionally biased region" description="Low complexity" evidence="2">
    <location>
        <begin position="883"/>
        <end position="895"/>
    </location>
</feature>
<protein>
    <submittedName>
        <fullName evidence="5">TRAP-type uncharacterized transport system, fused permease component</fullName>
    </submittedName>
</protein>
<dbReference type="PANTHER" id="PTHR43849:SF2">
    <property type="entry name" value="BLL3936 PROTEIN"/>
    <property type="match status" value="1"/>
</dbReference>
<proteinExistence type="predicted"/>
<dbReference type="eggNOG" id="COG4666">
    <property type="taxonomic scope" value="Bacteria"/>
</dbReference>
<feature type="compositionally biased region" description="Basic and acidic residues" evidence="2">
    <location>
        <begin position="836"/>
        <end position="847"/>
    </location>
</feature>
<feature type="transmembrane region" description="Helical" evidence="3">
    <location>
        <begin position="647"/>
        <end position="666"/>
    </location>
</feature>
<feature type="transmembrane region" description="Helical" evidence="3">
    <location>
        <begin position="299"/>
        <end position="321"/>
    </location>
</feature>
<keyword evidence="1" id="KW-0997">Cell inner membrane</keyword>
<feature type="transmembrane region" description="Helical" evidence="3">
    <location>
        <begin position="38"/>
        <end position="61"/>
    </location>
</feature>
<feature type="transmembrane region" description="Helical" evidence="3">
    <location>
        <begin position="229"/>
        <end position="248"/>
    </location>
</feature>
<evidence type="ECO:0000256" key="3">
    <source>
        <dbReference type="SAM" id="Phobius"/>
    </source>
</evidence>
<dbReference type="HOGENOM" id="CLU_007041_3_0_5"/>
<feature type="transmembrane region" description="Helical" evidence="3">
    <location>
        <begin position="81"/>
        <end position="102"/>
    </location>
</feature>
<dbReference type="KEGG" id="red:roselon_02611"/>
<evidence type="ECO:0000313" key="5">
    <source>
        <dbReference type="EMBL" id="AHM04927.1"/>
    </source>
</evidence>
<comment type="subcellular location">
    <subcellularLocation>
        <location evidence="1">Cell inner membrane</location>
        <topology evidence="1">Multi-pass membrane protein</topology>
    </subcellularLocation>
</comment>
<dbReference type="InterPro" id="IPR010656">
    <property type="entry name" value="DctM"/>
</dbReference>
<reference evidence="5 6" key="1">
    <citation type="submission" date="2013-03" db="EMBL/GenBank/DDBJ databases">
        <authorList>
            <person name="Fiebig A."/>
            <person name="Goeker M."/>
            <person name="Klenk H.-P.P."/>
        </authorList>
    </citation>
    <scope>NUCLEOTIDE SEQUENCE [LARGE SCALE GENOMIC DNA]</scope>
    <source>
        <strain evidence="6">DSM 19469</strain>
    </source>
</reference>
<feature type="transmembrane region" description="Helical" evidence="3">
    <location>
        <begin position="586"/>
        <end position="607"/>
    </location>
</feature>
<name>W8S436_9RHOB</name>
<dbReference type="GO" id="GO:0005886">
    <property type="term" value="C:plasma membrane"/>
    <property type="evidence" value="ECO:0007669"/>
    <property type="project" value="UniProtKB-SubCell"/>
</dbReference>
<feature type="transmembrane region" description="Helical" evidence="3">
    <location>
        <begin position="167"/>
        <end position="187"/>
    </location>
</feature>
<dbReference type="EMBL" id="CP004372">
    <property type="protein sequence ID" value="AHM04927.1"/>
    <property type="molecule type" value="Genomic_DNA"/>
</dbReference>
<dbReference type="Pfam" id="PF06808">
    <property type="entry name" value="DctM"/>
    <property type="match status" value="1"/>
</dbReference>
<keyword evidence="3" id="KW-1133">Transmembrane helix</keyword>
<feature type="transmembrane region" description="Helical" evidence="3">
    <location>
        <begin position="519"/>
        <end position="544"/>
    </location>
</feature>
<keyword evidence="3" id="KW-0812">Transmembrane</keyword>
<accession>W8S436</accession>
<organism evidence="5 6">
    <name type="scientific">Roseicyclus elongatus DSM 19469</name>
    <dbReference type="NCBI Taxonomy" id="1294273"/>
    <lineage>
        <taxon>Bacteria</taxon>
        <taxon>Pseudomonadati</taxon>
        <taxon>Pseudomonadota</taxon>
        <taxon>Alphaproteobacteria</taxon>
        <taxon>Rhodobacterales</taxon>
        <taxon>Roseobacteraceae</taxon>
        <taxon>Roseicyclus</taxon>
    </lineage>
</organism>
<feature type="transmembrane region" description="Helical" evidence="3">
    <location>
        <begin position="255"/>
        <end position="279"/>
    </location>
</feature>
<feature type="transmembrane region" description="Helical" evidence="3">
    <location>
        <begin position="194"/>
        <end position="217"/>
    </location>
</feature>
<feature type="domain" description="TRAP C4-dicarboxylate transport system permease DctM subunit" evidence="4">
    <location>
        <begin position="242"/>
        <end position="670"/>
    </location>
</feature>
<feature type="region of interest" description="Disordered" evidence="2">
    <location>
        <begin position="825"/>
        <end position="860"/>
    </location>
</feature>
<feature type="transmembrane region" description="Helical" evidence="3">
    <location>
        <begin position="613"/>
        <end position="635"/>
    </location>
</feature>
<evidence type="ECO:0000313" key="6">
    <source>
        <dbReference type="Proteomes" id="UP000019593"/>
    </source>
</evidence>
<feature type="transmembrane region" description="Helical" evidence="3">
    <location>
        <begin position="424"/>
        <end position="445"/>
    </location>
</feature>
<dbReference type="NCBIfam" id="TIGR02123">
    <property type="entry name" value="TRAP_fused"/>
    <property type="match status" value="1"/>
</dbReference>
<dbReference type="PATRIC" id="fig|1294273.3.peg.2581"/>
<dbReference type="AlphaFoldDB" id="W8S436"/>
<keyword evidence="3" id="KW-0472">Membrane</keyword>
<feature type="region of interest" description="Disordered" evidence="2">
    <location>
        <begin position="883"/>
        <end position="914"/>
    </location>
</feature>
<sequence length="914" mass="96343">MSDRAKAAAEDQIQGAVIADGVDEEPVESNRRLFTGKAYLAIATLSTLYAAFHMAALNGLSVSGMTGLDLPFLPQFPLETWNFRIMHIAGALALGFLLFSAHTFDGKQHRDTRWLSLVALALVIPVGISAFTVMGFMQMINSGDLPEMGGLITWAAFPGTEIYQTEITWFGIPLLIATGGAIVTGWFERRGRELFAASDVVLALCGIVVAMYLVTIYGTAARNSVGTPFVPIGVAFAATAGAAMILELTRRVAGLALVIITGVFLVYTFTAHLLPGLLAVQNPYSWQRFFGHVYSDAGILGPTTAVSSTYIILFIIFAAFLQASKVGDYFVNFAFAAAGRARGGPAKVAIFASGLMGMINGTSAGNVVATGSLTIPLMKKVGYEKKTAGAIEAAASTGGQIMPPIMGAGAFIMAEITGIPYQEIAIAAIIPAILYFASIYFMVDFEAAKLHMRGMREDELPKFRALAKQVYLFVPIIILIAALFMGYSVIRAGTLATAAAAVVSWLTPHRMGLRSILKAFELAGVMSIQIIAVCACAGIIVGVISLTGVGARFSSVLLDLAAASQLLALFFAMCIAILLGMGMPTTAAYAVAASVVAPGLVQLGIPMLTAHFFVFYFAVVSAITPPVALASYAAAGISGANPMETSVASFKIGIAAFIVPFMFFYNSAILMDGTWVEVIRAGITATFGVFLLSAGVQGWFMGGRSAWFLRLGLIIAALFMIEGGLVSDLIGLGAAAIIYLCKRSFTRTPTRPSRCAAPTDRPCTANAGPQPAAPPWRGRSDLTAGLCSARGMGQNTPHAAPQPIPHRARLRPEPLSVLRPRSRRRTPCGLAGVRPAGRDHAPCDQHHPARPPFRARAGDTARHPCASGALLCRRSAFDAGTRTATAYPAARPRAAGLHHAPDQGPGTRDRAAGP</sequence>
<feature type="transmembrane region" description="Helical" evidence="3">
    <location>
        <begin position="678"/>
        <end position="700"/>
    </location>
</feature>
<feature type="transmembrane region" description="Helical" evidence="3">
    <location>
        <begin position="114"/>
        <end position="140"/>
    </location>
</feature>
<evidence type="ECO:0000259" key="4">
    <source>
        <dbReference type="Pfam" id="PF06808"/>
    </source>
</evidence>
<dbReference type="InterPro" id="IPR011853">
    <property type="entry name" value="TRAP_DctM-Dct_fused"/>
</dbReference>
<feature type="transmembrane region" description="Helical" evidence="3">
    <location>
        <begin position="466"/>
        <end position="484"/>
    </location>
</feature>